<reference evidence="2" key="2">
    <citation type="submission" date="2015-06" db="UniProtKB">
        <authorList>
            <consortium name="EnsemblPlants"/>
        </authorList>
    </citation>
    <scope>IDENTIFICATION</scope>
    <source>
        <strain evidence="2">DM1-3 516 R44</strain>
    </source>
</reference>
<dbReference type="PaxDb" id="4113-PGSC0003DMT400092993"/>
<reference evidence="3" key="1">
    <citation type="journal article" date="2011" name="Nature">
        <title>Genome sequence and analysis of the tuber crop potato.</title>
        <authorList>
            <consortium name="The Potato Genome Sequencing Consortium"/>
        </authorList>
    </citation>
    <scope>NUCLEOTIDE SEQUENCE [LARGE SCALE GENOMIC DNA]</scope>
    <source>
        <strain evidence="3">cv. DM1-3 516 R44</strain>
    </source>
</reference>
<dbReference type="AlphaFoldDB" id="M1DR14"/>
<dbReference type="Gramene" id="PGSC0003DMT400092993">
    <property type="protein sequence ID" value="PGSC0003DMT400092993"/>
    <property type="gene ID" value="PGSC0003DMG400042564"/>
</dbReference>
<dbReference type="InParanoid" id="M1DR14"/>
<dbReference type="Proteomes" id="UP000011115">
    <property type="component" value="Unassembled WGS sequence"/>
</dbReference>
<organism evidence="2 3">
    <name type="scientific">Solanum tuberosum</name>
    <name type="common">Potato</name>
    <dbReference type="NCBI Taxonomy" id="4113"/>
    <lineage>
        <taxon>Eukaryota</taxon>
        <taxon>Viridiplantae</taxon>
        <taxon>Streptophyta</taxon>
        <taxon>Embryophyta</taxon>
        <taxon>Tracheophyta</taxon>
        <taxon>Spermatophyta</taxon>
        <taxon>Magnoliopsida</taxon>
        <taxon>eudicotyledons</taxon>
        <taxon>Gunneridae</taxon>
        <taxon>Pentapetalae</taxon>
        <taxon>asterids</taxon>
        <taxon>lamiids</taxon>
        <taxon>Solanales</taxon>
        <taxon>Solanaceae</taxon>
        <taxon>Solanoideae</taxon>
        <taxon>Solaneae</taxon>
        <taxon>Solanum</taxon>
    </lineage>
</organism>
<accession>M1DR14</accession>
<name>M1DR14_SOLTU</name>
<dbReference type="HOGENOM" id="CLU_1055254_0_0_1"/>
<keyword evidence="1" id="KW-1133">Transmembrane helix</keyword>
<keyword evidence="3" id="KW-1185">Reference proteome</keyword>
<dbReference type="EnsemblPlants" id="PGSC0003DMT400092993">
    <property type="protein sequence ID" value="PGSC0003DMT400092993"/>
    <property type="gene ID" value="PGSC0003DMG400042564"/>
</dbReference>
<proteinExistence type="predicted"/>
<evidence type="ECO:0000256" key="1">
    <source>
        <dbReference type="SAM" id="Phobius"/>
    </source>
</evidence>
<keyword evidence="1" id="KW-0812">Transmembrane</keyword>
<evidence type="ECO:0000313" key="2">
    <source>
        <dbReference type="EnsemblPlants" id="PGSC0003DMT400092993"/>
    </source>
</evidence>
<sequence length="264" mass="29928">MAITILIPDASIFLHAILAISNFAGLKLFLWWNRSRFTLSADGLIGGRIFLVLEGRQIYLSSDDDLFLCEVLATDFLSLFDDISLNFRSFLAIEIDHDTSLILAPTEVDNCFLTIRVVPQEGVVRRMAIGGRSMIVGPLFEYVLGDNSSFQLPVLEYWRTVYIVRNNIRHVRVILRATEVSFAAESFLSLTTVAYSRFLTRYNGLSGVRLENGVCYARFYLATVQVDSYYWASYSSRTVTITQMGNGSDIRFHLGIGYIGYRFL</sequence>
<evidence type="ECO:0000313" key="3">
    <source>
        <dbReference type="Proteomes" id="UP000011115"/>
    </source>
</evidence>
<keyword evidence="1" id="KW-0472">Membrane</keyword>
<feature type="transmembrane region" description="Helical" evidence="1">
    <location>
        <begin position="12"/>
        <end position="32"/>
    </location>
</feature>
<protein>
    <submittedName>
        <fullName evidence="2">Uncharacterized protein</fullName>
    </submittedName>
</protein>